<protein>
    <recommendedName>
        <fullName evidence="3">Transposase</fullName>
    </recommendedName>
</protein>
<evidence type="ECO:0008006" key="3">
    <source>
        <dbReference type="Google" id="ProtNLM"/>
    </source>
</evidence>
<evidence type="ECO:0000313" key="1">
    <source>
        <dbReference type="EMBL" id="AJQ94257.1"/>
    </source>
</evidence>
<dbReference type="Proteomes" id="UP000032266">
    <property type="component" value="Chromosome"/>
</dbReference>
<name>A0A0C5VI01_9GAMM</name>
<dbReference type="AlphaFoldDB" id="A0A0C5VI01"/>
<dbReference type="RefSeq" id="WP_144407607.1">
    <property type="nucleotide sequence ID" value="NZ_CP007142.1"/>
</dbReference>
<dbReference type="OrthoDB" id="5289737at2"/>
<evidence type="ECO:0000313" key="2">
    <source>
        <dbReference type="Proteomes" id="UP000032266"/>
    </source>
</evidence>
<sequence length="47" mass="5512">MAIKTLGIDLGKRCFHVLVVDENGKVFIKQKLSRTKLIEFLSKPYWF</sequence>
<dbReference type="EMBL" id="CP007142">
    <property type="protein sequence ID" value="AJQ94257.1"/>
    <property type="molecule type" value="Genomic_DNA"/>
</dbReference>
<reference evidence="1 2" key="1">
    <citation type="submission" date="2014-01" db="EMBL/GenBank/DDBJ databases">
        <title>Full genme sequencing of cellulolytic bacterium Gynuella sunshinyii YC6258T gen. nov., sp. nov.</title>
        <authorList>
            <person name="Khan H."/>
            <person name="Chung E.J."/>
            <person name="Chung Y.R."/>
        </authorList>
    </citation>
    <scope>NUCLEOTIDE SEQUENCE [LARGE SCALE GENOMIC DNA]</scope>
    <source>
        <strain evidence="1 2">YC6258</strain>
    </source>
</reference>
<gene>
    <name evidence="1" type="ORF">YC6258_02219</name>
</gene>
<proteinExistence type="predicted"/>
<dbReference type="HOGENOM" id="CLU_036902_16_4_6"/>
<dbReference type="KEGG" id="gsn:YC6258_02219"/>
<keyword evidence="2" id="KW-1185">Reference proteome</keyword>
<organism evidence="1 2">
    <name type="scientific">Gynuella sunshinyii YC6258</name>
    <dbReference type="NCBI Taxonomy" id="1445510"/>
    <lineage>
        <taxon>Bacteria</taxon>
        <taxon>Pseudomonadati</taxon>
        <taxon>Pseudomonadota</taxon>
        <taxon>Gammaproteobacteria</taxon>
        <taxon>Oceanospirillales</taxon>
        <taxon>Saccharospirillaceae</taxon>
        <taxon>Gynuella</taxon>
    </lineage>
</organism>
<accession>A0A0C5VI01</accession>